<dbReference type="Pfam" id="PF01872">
    <property type="entry name" value="RibD_C"/>
    <property type="match status" value="1"/>
</dbReference>
<dbReference type="GO" id="GO:0008703">
    <property type="term" value="F:5-amino-6-(5-phosphoribosylamino)uracil reductase activity"/>
    <property type="evidence" value="ECO:0007669"/>
    <property type="project" value="InterPro"/>
</dbReference>
<proteinExistence type="predicted"/>
<evidence type="ECO:0000256" key="3">
    <source>
        <dbReference type="ARBA" id="ARBA00023002"/>
    </source>
</evidence>
<dbReference type="EMBL" id="JAMOIL010000019">
    <property type="protein sequence ID" value="MCM0621537.1"/>
    <property type="molecule type" value="Genomic_DNA"/>
</dbReference>
<dbReference type="Gene3D" id="3.40.430.10">
    <property type="entry name" value="Dihydrofolate Reductase, subunit A"/>
    <property type="match status" value="1"/>
</dbReference>
<dbReference type="GO" id="GO:0009231">
    <property type="term" value="P:riboflavin biosynthetic process"/>
    <property type="evidence" value="ECO:0007669"/>
    <property type="project" value="InterPro"/>
</dbReference>
<evidence type="ECO:0000313" key="5">
    <source>
        <dbReference type="EMBL" id="MCM0621537.1"/>
    </source>
</evidence>
<comment type="caution">
    <text evidence="5">The sequence shown here is derived from an EMBL/GenBank/DDBJ whole genome shotgun (WGS) entry which is preliminary data.</text>
</comment>
<keyword evidence="6" id="KW-1185">Reference proteome</keyword>
<dbReference type="AlphaFoldDB" id="A0A9X2D924"/>
<dbReference type="Proteomes" id="UP001139485">
    <property type="component" value="Unassembled WGS sequence"/>
</dbReference>
<dbReference type="RefSeq" id="WP_250827965.1">
    <property type="nucleotide sequence ID" value="NZ_JAMOIL010000019.1"/>
</dbReference>
<dbReference type="PANTHER" id="PTHR38011">
    <property type="entry name" value="DIHYDROFOLATE REDUCTASE FAMILY PROTEIN (AFU_ORTHOLOGUE AFUA_8G06820)"/>
    <property type="match status" value="1"/>
</dbReference>
<feature type="domain" description="Bacterial bifunctional deaminase-reductase C-terminal" evidence="4">
    <location>
        <begin position="32"/>
        <end position="223"/>
    </location>
</feature>
<dbReference type="InterPro" id="IPR050765">
    <property type="entry name" value="Riboflavin_Biosynth_HTPR"/>
</dbReference>
<sequence length="250" mass="26158">MILGPAVGPVEADDVADHYPWPERGPAEDRRPWVRAMMVSTLDGAAAGADGLSLSVSGTADRAVFTAVRRFADVVLVGGGTLAAEEYGPMRANPDDAARRAAQGQAPASRLAVVSGSLRLPLGEDGFLASDLPPLVYTTEQSPADARAALADRCELVVLPGERVDVAAVLADLAARGLWRVVCEGGPTLLRQVTAAGLLDEADLTFSPVLAGTSTTPTTEVLSDPARFALRHVLTEDGFLMGRYVREDLA</sequence>
<dbReference type="InterPro" id="IPR024072">
    <property type="entry name" value="DHFR-like_dom_sf"/>
</dbReference>
<dbReference type="SUPFAM" id="SSF53597">
    <property type="entry name" value="Dihydrofolate reductase-like"/>
    <property type="match status" value="1"/>
</dbReference>
<comment type="pathway">
    <text evidence="1">Cofactor biosynthesis; riboflavin biosynthesis.</text>
</comment>
<reference evidence="5" key="1">
    <citation type="submission" date="2022-05" db="EMBL/GenBank/DDBJ databases">
        <authorList>
            <person name="Tuo L."/>
        </authorList>
    </citation>
    <scope>NUCLEOTIDE SEQUENCE</scope>
    <source>
        <strain evidence="5">BSK12Z-4</strain>
    </source>
</reference>
<organism evidence="5 6">
    <name type="scientific">Nocardioides bruguierae</name>
    <dbReference type="NCBI Taxonomy" id="2945102"/>
    <lineage>
        <taxon>Bacteria</taxon>
        <taxon>Bacillati</taxon>
        <taxon>Actinomycetota</taxon>
        <taxon>Actinomycetes</taxon>
        <taxon>Propionibacteriales</taxon>
        <taxon>Nocardioidaceae</taxon>
        <taxon>Nocardioides</taxon>
    </lineage>
</organism>
<evidence type="ECO:0000313" key="6">
    <source>
        <dbReference type="Proteomes" id="UP001139485"/>
    </source>
</evidence>
<dbReference type="InterPro" id="IPR002734">
    <property type="entry name" value="RibDG_C"/>
</dbReference>
<gene>
    <name evidence="5" type="ORF">M8330_14685</name>
</gene>
<keyword evidence="2" id="KW-0521">NADP</keyword>
<evidence type="ECO:0000259" key="4">
    <source>
        <dbReference type="Pfam" id="PF01872"/>
    </source>
</evidence>
<keyword evidence="3" id="KW-0560">Oxidoreductase</keyword>
<protein>
    <submittedName>
        <fullName evidence="5">Dihydrofolate reductase family protein</fullName>
    </submittedName>
</protein>
<evidence type="ECO:0000256" key="2">
    <source>
        <dbReference type="ARBA" id="ARBA00022857"/>
    </source>
</evidence>
<evidence type="ECO:0000256" key="1">
    <source>
        <dbReference type="ARBA" id="ARBA00005104"/>
    </source>
</evidence>
<name>A0A9X2D924_9ACTN</name>
<dbReference type="PANTHER" id="PTHR38011:SF7">
    <property type="entry name" value="2,5-DIAMINO-6-RIBOSYLAMINO-4(3H)-PYRIMIDINONE 5'-PHOSPHATE REDUCTASE"/>
    <property type="match status" value="1"/>
</dbReference>
<accession>A0A9X2D924</accession>